<evidence type="ECO:0000313" key="1">
    <source>
        <dbReference type="EMBL" id="KAL1498674.1"/>
    </source>
</evidence>
<dbReference type="AlphaFoldDB" id="A0AB34IH12"/>
<reference evidence="1 2" key="1">
    <citation type="journal article" date="2024" name="Science">
        <title>Giant polyketide synthase enzymes in the biosynthesis of giant marine polyether toxins.</title>
        <authorList>
            <person name="Fallon T.R."/>
            <person name="Shende V.V."/>
            <person name="Wierzbicki I.H."/>
            <person name="Pendleton A.L."/>
            <person name="Watervoot N.F."/>
            <person name="Auber R.P."/>
            <person name="Gonzalez D.J."/>
            <person name="Wisecaver J.H."/>
            <person name="Moore B.S."/>
        </authorList>
    </citation>
    <scope>NUCLEOTIDE SEQUENCE [LARGE SCALE GENOMIC DNA]</scope>
    <source>
        <strain evidence="1 2">12B1</strain>
    </source>
</reference>
<protein>
    <submittedName>
        <fullName evidence="1">Uncharacterized protein</fullName>
    </submittedName>
</protein>
<dbReference type="Proteomes" id="UP001515480">
    <property type="component" value="Unassembled WGS sequence"/>
</dbReference>
<organism evidence="1 2">
    <name type="scientific">Prymnesium parvum</name>
    <name type="common">Toxic golden alga</name>
    <dbReference type="NCBI Taxonomy" id="97485"/>
    <lineage>
        <taxon>Eukaryota</taxon>
        <taxon>Haptista</taxon>
        <taxon>Haptophyta</taxon>
        <taxon>Prymnesiophyceae</taxon>
        <taxon>Prymnesiales</taxon>
        <taxon>Prymnesiaceae</taxon>
        <taxon>Prymnesium</taxon>
    </lineage>
</organism>
<accession>A0AB34IH12</accession>
<keyword evidence="2" id="KW-1185">Reference proteome</keyword>
<comment type="caution">
    <text evidence="1">The sequence shown here is derived from an EMBL/GenBank/DDBJ whole genome shotgun (WGS) entry which is preliminary data.</text>
</comment>
<evidence type="ECO:0000313" key="2">
    <source>
        <dbReference type="Proteomes" id="UP001515480"/>
    </source>
</evidence>
<name>A0AB34IH12_PRYPA</name>
<dbReference type="EMBL" id="JBGBPQ010000027">
    <property type="protein sequence ID" value="KAL1498674.1"/>
    <property type="molecule type" value="Genomic_DNA"/>
</dbReference>
<gene>
    <name evidence="1" type="ORF">AB1Y20_013986</name>
</gene>
<proteinExistence type="predicted"/>
<sequence length="191" mass="19739">MAEGSGGEAAVVSFDDLTRAANAAAQLVRAHLSPPGAAKTWLGPSALLAEALAGSVLRCKSADAGSFTVVVPPRAPSPPLVKRQRNVVFVRVTRDGLVASAHYEEFLSLQVSVLSITPGILTMEGGRGPLADAVRRLETGEAVTVSVTGSPPPAIGAMFTILDSQGRTICASTDFQKILDEIAVQEVPVLP</sequence>